<organism evidence="1 2">
    <name type="scientific">Phocaeicola vulgatus</name>
    <name type="common">Bacteroides vulgatus</name>
    <dbReference type="NCBI Taxonomy" id="821"/>
    <lineage>
        <taxon>Bacteria</taxon>
        <taxon>Pseudomonadati</taxon>
        <taxon>Bacteroidota</taxon>
        <taxon>Bacteroidia</taxon>
        <taxon>Bacteroidales</taxon>
        <taxon>Bacteroidaceae</taxon>
        <taxon>Phocaeicola</taxon>
    </lineage>
</organism>
<dbReference type="Gene3D" id="3.40.50.300">
    <property type="entry name" value="P-loop containing nucleotide triphosphate hydrolases"/>
    <property type="match status" value="1"/>
</dbReference>
<dbReference type="InterPro" id="IPR034154">
    <property type="entry name" value="TOPRIM_DnaG/twinkle"/>
</dbReference>
<accession>A0A174TWT2</accession>
<evidence type="ECO:0000313" key="1">
    <source>
        <dbReference type="EMBL" id="CUN41480.1"/>
    </source>
</evidence>
<dbReference type="CDD" id="cd01029">
    <property type="entry name" value="TOPRIM_primases"/>
    <property type="match status" value="1"/>
</dbReference>
<protein>
    <submittedName>
        <fullName evidence="1">Toprim domain-containing protein</fullName>
    </submittedName>
</protein>
<evidence type="ECO:0000313" key="2">
    <source>
        <dbReference type="Proteomes" id="UP000095333"/>
    </source>
</evidence>
<dbReference type="InterPro" id="IPR027417">
    <property type="entry name" value="P-loop_NTPase"/>
</dbReference>
<dbReference type="EMBL" id="CYZI01000001">
    <property type="protein sequence ID" value="CUN41480.1"/>
    <property type="molecule type" value="Genomic_DNA"/>
</dbReference>
<name>A0A174TWT2_PHOVU</name>
<dbReference type="Proteomes" id="UP000095333">
    <property type="component" value="Unassembled WGS sequence"/>
</dbReference>
<reference evidence="1 2" key="1">
    <citation type="submission" date="2015-09" db="EMBL/GenBank/DDBJ databases">
        <authorList>
            <consortium name="Pathogen Informatics"/>
        </authorList>
    </citation>
    <scope>NUCLEOTIDE SEQUENCE [LARGE SCALE GENOMIC DNA]</scope>
    <source>
        <strain evidence="1 2">2789STDY5834842</strain>
    </source>
</reference>
<gene>
    <name evidence="1" type="ORF">ERS852457_00142</name>
</gene>
<dbReference type="AlphaFoldDB" id="A0A174TWT2"/>
<sequence length="708" mass="79821">MIHIRWMSSVETSYSMGTMNKDDILRLTDRGMAIFKHYLPTPFRVGRNFLNPLYEDKHASCNIYYERRSDTYKMKDFGNDDYSGDCFAFVGKLNGLDCKDSKDFIQIMKIIDRDLHLGLSSGNYIETKTITPISPAVTAATSPSKVKKARPYTLAQKSFTAAELAFWGKSGITQEVLRLFRVVSLKKFSSENNEGKPFSIAATDKEPVFGYTAKQYVKVYRPHSEMRFLYAGDFGENYCFGLEQLPAKGDLLFITGSEKDVMSLTVHGFHAICFNSETVTIPVGIIHRLSFRFKHIVLLYDVDKAGLDSSAKQELALKNYGVKRLLLPLAGTKVEKDISDFFRLGNSREDLIKLFLDYLDTIYSETMSALKSCEVDFNNPPPVAQMVVSVNDVPLGTQGNILCITGGEGTGKSNYVTALIAGAIGQSEKNKDKAMDTLGVSVSENSKRKAILFYDTEQSEVQTYKNITNLLKRCGRETMPEYLKAYCLTGMSRKERLQAIIQSMDKFHYQFRGIHMVVIDGIADLIKGANDETESIAVVEELYRLAGIYNTCIVTILHFIPSGLKLRGHLGSELQRKAAAILSIEKDTDPSVSVVKALKVRDGSPLDVPIMQFAWDKDVRMHVYLGEKPKEEKEKRKEDELVAVARDIFGRQDFITYVDLAEQIQAILDVKERTAKSYIKFMREKEIILKDPSNQSYYIIGNLKQASL</sequence>
<proteinExistence type="predicted"/>
<dbReference type="Gene3D" id="3.40.1360.10">
    <property type="match status" value="1"/>
</dbReference>
<dbReference type="SUPFAM" id="SSF52540">
    <property type="entry name" value="P-loop containing nucleoside triphosphate hydrolases"/>
    <property type="match status" value="1"/>
</dbReference>